<feature type="repeat" description="WD" evidence="8">
    <location>
        <begin position="54"/>
        <end position="95"/>
    </location>
</feature>
<dbReference type="PANTHER" id="PTHR19845">
    <property type="entry name" value="KATANIN P80 SUBUNIT"/>
    <property type="match status" value="1"/>
</dbReference>
<evidence type="ECO:0000313" key="12">
    <source>
        <dbReference type="Proteomes" id="UP001443914"/>
    </source>
</evidence>
<comment type="function">
    <text evidence="7">May participate in a complex which severs microtubules in an ATP-dependent manner. Microtubule severing may promote rapid reorganization of cellular microtubule arrays.</text>
</comment>
<dbReference type="InterPro" id="IPR001680">
    <property type="entry name" value="WD40_rpt"/>
</dbReference>
<dbReference type="PROSITE" id="PS50294">
    <property type="entry name" value="WD_REPEATS_REGION"/>
    <property type="match status" value="4"/>
</dbReference>
<organism evidence="11 12">
    <name type="scientific">Saponaria officinalis</name>
    <name type="common">Common soapwort</name>
    <name type="synonym">Lychnis saponaria</name>
    <dbReference type="NCBI Taxonomy" id="3572"/>
    <lineage>
        <taxon>Eukaryota</taxon>
        <taxon>Viridiplantae</taxon>
        <taxon>Streptophyta</taxon>
        <taxon>Embryophyta</taxon>
        <taxon>Tracheophyta</taxon>
        <taxon>Spermatophyta</taxon>
        <taxon>Magnoliopsida</taxon>
        <taxon>eudicotyledons</taxon>
        <taxon>Gunneridae</taxon>
        <taxon>Pentapetalae</taxon>
        <taxon>Caryophyllales</taxon>
        <taxon>Caryophyllaceae</taxon>
        <taxon>Caryophylleae</taxon>
        <taxon>Saponaria</taxon>
    </lineage>
</organism>
<dbReference type="PROSITE" id="PS50082">
    <property type="entry name" value="WD_REPEATS_2"/>
    <property type="match status" value="5"/>
</dbReference>
<dbReference type="InterPro" id="IPR015943">
    <property type="entry name" value="WD40/YVTN_repeat-like_dom_sf"/>
</dbReference>
<dbReference type="PANTHER" id="PTHR19845:SF15">
    <property type="entry name" value="KATANIN P80 WD40 REPEAT-CONTAINING SUBUNIT B1 HOMOLOG KTN80.2"/>
    <property type="match status" value="1"/>
</dbReference>
<dbReference type="GO" id="GO:0005874">
    <property type="term" value="C:microtubule"/>
    <property type="evidence" value="ECO:0007669"/>
    <property type="project" value="UniProtKB-KW"/>
</dbReference>
<feature type="repeat" description="WD" evidence="8">
    <location>
        <begin position="180"/>
        <end position="221"/>
    </location>
</feature>
<dbReference type="InterPro" id="IPR028021">
    <property type="entry name" value="Katanin_C-terminal"/>
</dbReference>
<feature type="compositionally biased region" description="Basic and acidic residues" evidence="9">
    <location>
        <begin position="317"/>
        <end position="329"/>
    </location>
</feature>
<dbReference type="PROSITE" id="PS00678">
    <property type="entry name" value="WD_REPEATS_1"/>
    <property type="match status" value="2"/>
</dbReference>
<dbReference type="HAMAP" id="MF_03022">
    <property type="entry name" value="Katanin_p80_B1"/>
    <property type="match status" value="1"/>
</dbReference>
<feature type="region of interest" description="Disordered" evidence="9">
    <location>
        <begin position="301"/>
        <end position="348"/>
    </location>
</feature>
<dbReference type="SMART" id="SM00320">
    <property type="entry name" value="WD40"/>
    <property type="match status" value="6"/>
</dbReference>
<dbReference type="EMBL" id="JBDFQZ010000006">
    <property type="protein sequence ID" value="KAK9714737.1"/>
    <property type="molecule type" value="Genomic_DNA"/>
</dbReference>
<evidence type="ECO:0000256" key="4">
    <source>
        <dbReference type="ARBA" id="ARBA00022701"/>
    </source>
</evidence>
<evidence type="ECO:0000256" key="8">
    <source>
        <dbReference type="PROSITE-ProRule" id="PRU00221"/>
    </source>
</evidence>
<dbReference type="FunFam" id="2.130.10.10:FF:000183">
    <property type="entry name" value="Katanin p80 WD40 repeat-containing subunit B1"/>
    <property type="match status" value="1"/>
</dbReference>
<feature type="repeat" description="WD" evidence="8">
    <location>
        <begin position="138"/>
        <end position="179"/>
    </location>
</feature>
<dbReference type="Pfam" id="PF13925">
    <property type="entry name" value="Katanin_con80"/>
    <property type="match status" value="1"/>
</dbReference>
<evidence type="ECO:0000259" key="10">
    <source>
        <dbReference type="Pfam" id="PF13925"/>
    </source>
</evidence>
<dbReference type="GO" id="GO:0008017">
    <property type="term" value="F:microtubule binding"/>
    <property type="evidence" value="ECO:0007669"/>
    <property type="project" value="UniProtKB-UniRule"/>
</dbReference>
<name>A0AAW1KA44_SAPOF</name>
<dbReference type="Pfam" id="PF00400">
    <property type="entry name" value="WD40"/>
    <property type="match status" value="6"/>
</dbReference>
<dbReference type="CDD" id="cd00200">
    <property type="entry name" value="WD40"/>
    <property type="match status" value="1"/>
</dbReference>
<feature type="compositionally biased region" description="Low complexity" evidence="9">
    <location>
        <begin position="338"/>
        <end position="347"/>
    </location>
</feature>
<dbReference type="InterPro" id="IPR020472">
    <property type="entry name" value="WD40_PAC1"/>
</dbReference>
<evidence type="ECO:0000256" key="7">
    <source>
        <dbReference type="HAMAP-Rule" id="MF_03022"/>
    </source>
</evidence>
<dbReference type="GO" id="GO:0008352">
    <property type="term" value="C:katanin complex"/>
    <property type="evidence" value="ECO:0007669"/>
    <property type="project" value="InterPro"/>
</dbReference>
<comment type="subcellular location">
    <subcellularLocation>
        <location evidence="1 7">Cytoplasm</location>
        <location evidence="1 7">Cytoskeleton</location>
    </subcellularLocation>
</comment>
<comment type="caution">
    <text evidence="11">The sequence shown here is derived from an EMBL/GenBank/DDBJ whole genome shotgun (WGS) entry which is preliminary data.</text>
</comment>
<dbReference type="SUPFAM" id="SSF50978">
    <property type="entry name" value="WD40 repeat-like"/>
    <property type="match status" value="1"/>
</dbReference>
<keyword evidence="12" id="KW-1185">Reference proteome</keyword>
<dbReference type="InterPro" id="IPR026962">
    <property type="entry name" value="KTNB1"/>
</dbReference>
<evidence type="ECO:0000256" key="1">
    <source>
        <dbReference type="ARBA" id="ARBA00004245"/>
    </source>
</evidence>
<accession>A0AAW1KA44</accession>
<comment type="similarity">
    <text evidence="7">Belongs to the WD repeat KATNB1 family.</text>
</comment>
<protein>
    <recommendedName>
        <fullName evidence="7">Katanin p80 WD40 repeat-containing subunit B1 homolog</fullName>
    </recommendedName>
</protein>
<dbReference type="Gene3D" id="2.130.10.10">
    <property type="entry name" value="YVTN repeat-like/Quinoprotein amine dehydrogenase"/>
    <property type="match status" value="2"/>
</dbReference>
<dbReference type="GO" id="GO:0051510">
    <property type="term" value="P:regulation of unidimensional cell growth"/>
    <property type="evidence" value="ECO:0007669"/>
    <property type="project" value="UniProtKB-ARBA"/>
</dbReference>
<dbReference type="GO" id="GO:0005737">
    <property type="term" value="C:cytoplasm"/>
    <property type="evidence" value="ECO:0007669"/>
    <property type="project" value="UniProtKB-UniRule"/>
</dbReference>
<dbReference type="GO" id="GO:0051013">
    <property type="term" value="P:microtubule severing"/>
    <property type="evidence" value="ECO:0007669"/>
    <property type="project" value="UniProtKB-UniRule"/>
</dbReference>
<dbReference type="GO" id="GO:0007019">
    <property type="term" value="P:microtubule depolymerization"/>
    <property type="evidence" value="ECO:0007669"/>
    <property type="project" value="TreeGrafter"/>
</dbReference>
<proteinExistence type="inferred from homology"/>
<reference evidence="11" key="1">
    <citation type="submission" date="2024-03" db="EMBL/GenBank/DDBJ databases">
        <title>WGS assembly of Saponaria officinalis var. Norfolk2.</title>
        <authorList>
            <person name="Jenkins J."/>
            <person name="Shu S."/>
            <person name="Grimwood J."/>
            <person name="Barry K."/>
            <person name="Goodstein D."/>
            <person name="Schmutz J."/>
            <person name="Leebens-Mack J."/>
            <person name="Osbourn A."/>
        </authorList>
    </citation>
    <scope>NUCLEOTIDE SEQUENCE [LARGE SCALE GENOMIC DNA]</scope>
    <source>
        <strain evidence="11">JIC</strain>
    </source>
</reference>
<keyword evidence="6 7" id="KW-0206">Cytoskeleton</keyword>
<feature type="repeat" description="WD" evidence="8">
    <location>
        <begin position="11"/>
        <end position="53"/>
    </location>
</feature>
<evidence type="ECO:0000256" key="5">
    <source>
        <dbReference type="ARBA" id="ARBA00022737"/>
    </source>
</evidence>
<dbReference type="AlphaFoldDB" id="A0AAW1KA44"/>
<feature type="compositionally biased region" description="Low complexity" evidence="9">
    <location>
        <begin position="305"/>
        <end position="314"/>
    </location>
</feature>
<dbReference type="InterPro" id="IPR019775">
    <property type="entry name" value="WD40_repeat_CS"/>
</dbReference>
<dbReference type="FunFam" id="2.130.10.10:FF:000897">
    <property type="entry name" value="Katanin p80 WD40 repeat-containing subunit B1 homolog"/>
    <property type="match status" value="1"/>
</dbReference>
<feature type="region of interest" description="Disordered" evidence="9">
    <location>
        <begin position="372"/>
        <end position="412"/>
    </location>
</feature>
<dbReference type="PRINTS" id="PR00320">
    <property type="entry name" value="GPROTEINBRPT"/>
</dbReference>
<feature type="domain" description="Katanin p80 subunit C-terminal" evidence="10">
    <location>
        <begin position="585"/>
        <end position="742"/>
    </location>
</feature>
<keyword evidence="3 8" id="KW-0853">WD repeat</keyword>
<evidence type="ECO:0000256" key="9">
    <source>
        <dbReference type="SAM" id="MobiDB-lite"/>
    </source>
</evidence>
<feature type="compositionally biased region" description="Polar residues" evidence="9">
    <location>
        <begin position="377"/>
        <end position="399"/>
    </location>
</feature>
<sequence length="748" mass="82709">MSKRGYKLQEFVAHSRDVNCLRIGKKSCRLILTGGDDHKINVWSIGKPNSLMSLCGHSSPVESLAFDPSELSVLGGAASGTVKLWDLEEAKMVRTLTGHRSNCTSVEFHPFGEFFASGSADTDLKIWDLRKRRCIFTYMGHDRRVNTIKFSPDGRWVVSGGFDNVVKVWDLTAGKLLHDLKFHNGHIRSIDFHPVEFLLATGSADKTVKFWDLETFEMIESTKAETMGVRAIAFHPDGKTLLSGYDNNLKVYSWEPVICHDAIDMGWSTLGDLCINQGKLIGCSYYRNSIGVWITDVSSAKSHGTSDSSSPQDSDTTEFKDDVEGRQSADKVGPAVKSSSGLCSSSSDTDAKDIKNIYVDYEKPVTSRRTGLLNRAKSLSSSDTMENGKLSSGKQSTPIRTLGKLNDPADDRSCFVTNIAPRESYSGKSSANLRRESLTHARPASTGPIKAANIISKPNSRFDAHVDVVEDKHPTLEKVAEKFQETASPVVPSNLQSGNFLVDHKEARSAKLGNRGTVAHGITRSLVEKFEKRGQFSSSEDPMVGVTPEVIADRIKRSTMKEEPQVSGRETTSVSDANVIEDLMQNHDALLSGLRSRLTELRMVRHFWERNDVKGAVNALRKLSDHSVQADVIGVFMEKMEFVTMDLFSCMLPVLVSLLDSKMERHVKMSLETLFKLVAIFGPIIRSTISAPPCVGVDLHQEERIECCKQCFTQLHQIQGLLPPLARRSGSLAKSALELSLILRDHNL</sequence>
<evidence type="ECO:0000256" key="3">
    <source>
        <dbReference type="ARBA" id="ARBA00022574"/>
    </source>
</evidence>
<dbReference type="InterPro" id="IPR036322">
    <property type="entry name" value="WD40_repeat_dom_sf"/>
</dbReference>
<keyword evidence="4 7" id="KW-0493">Microtubule</keyword>
<keyword evidence="2 7" id="KW-0963">Cytoplasm</keyword>
<gene>
    <name evidence="11" type="ORF">RND81_06G116000</name>
</gene>
<feature type="repeat" description="WD" evidence="8">
    <location>
        <begin position="96"/>
        <end position="137"/>
    </location>
</feature>
<keyword evidence="5" id="KW-0677">Repeat</keyword>
<evidence type="ECO:0000256" key="6">
    <source>
        <dbReference type="ARBA" id="ARBA00023212"/>
    </source>
</evidence>
<evidence type="ECO:0000256" key="2">
    <source>
        <dbReference type="ARBA" id="ARBA00022490"/>
    </source>
</evidence>
<evidence type="ECO:0000313" key="11">
    <source>
        <dbReference type="EMBL" id="KAK9714737.1"/>
    </source>
</evidence>
<dbReference type="Proteomes" id="UP001443914">
    <property type="component" value="Unassembled WGS sequence"/>
</dbReference>